<keyword evidence="2" id="KW-1185">Reference proteome</keyword>
<accession>A0A1I4ZPA4</accession>
<proteinExistence type="predicted"/>
<gene>
    <name evidence="1" type="ORF">SAMN05216289_12755</name>
</gene>
<dbReference type="RefSeq" id="WP_139225055.1">
    <property type="nucleotide sequence ID" value="NZ_FOVF01000027.1"/>
</dbReference>
<sequence length="124" mass="14405">MLQQSFCQNCNAELWEVPGAPRLPCPACWGLGRNATEVCVDAVGFHESYRLKHKRPGVKRALAEERNELSYFVRDGEWHRRQILVDRQNDIYREHIVRLKTGEVVVNKEEKLSEHLGHGDAKKR</sequence>
<dbReference type="Proteomes" id="UP000198575">
    <property type="component" value="Unassembled WGS sequence"/>
</dbReference>
<protein>
    <submittedName>
        <fullName evidence="1">Uncharacterized protein</fullName>
    </submittedName>
</protein>
<name>A0A1I4ZPA4_9GAMM</name>
<evidence type="ECO:0000313" key="2">
    <source>
        <dbReference type="Proteomes" id="UP000198575"/>
    </source>
</evidence>
<dbReference type="AlphaFoldDB" id="A0A1I4ZPA4"/>
<evidence type="ECO:0000313" key="1">
    <source>
        <dbReference type="EMBL" id="SFN52028.1"/>
    </source>
</evidence>
<reference evidence="1 2" key="1">
    <citation type="submission" date="2016-10" db="EMBL/GenBank/DDBJ databases">
        <authorList>
            <person name="de Groot N.N."/>
        </authorList>
    </citation>
    <scope>NUCLEOTIDE SEQUENCE [LARGE SCALE GENOMIC DNA]</scope>
    <source>
        <strain evidence="1 2">CGMCC 1.7659</strain>
    </source>
</reference>
<organism evidence="1 2">
    <name type="scientific">Dokdonella immobilis</name>
    <dbReference type="NCBI Taxonomy" id="578942"/>
    <lineage>
        <taxon>Bacteria</taxon>
        <taxon>Pseudomonadati</taxon>
        <taxon>Pseudomonadota</taxon>
        <taxon>Gammaproteobacteria</taxon>
        <taxon>Lysobacterales</taxon>
        <taxon>Rhodanobacteraceae</taxon>
        <taxon>Dokdonella</taxon>
    </lineage>
</organism>
<dbReference type="EMBL" id="FOVF01000027">
    <property type="protein sequence ID" value="SFN52028.1"/>
    <property type="molecule type" value="Genomic_DNA"/>
</dbReference>
<dbReference type="OrthoDB" id="7066630at2"/>